<accession>A0A7M7M9E2</accession>
<feature type="coiled-coil region" evidence="1">
    <location>
        <begin position="162"/>
        <end position="210"/>
    </location>
</feature>
<evidence type="ECO:0000313" key="3">
    <source>
        <dbReference type="Proteomes" id="UP000594260"/>
    </source>
</evidence>
<evidence type="ECO:0000256" key="1">
    <source>
        <dbReference type="SAM" id="Coils"/>
    </source>
</evidence>
<organism evidence="2 3">
    <name type="scientific">Varroa destructor</name>
    <name type="common">Honeybee mite</name>
    <dbReference type="NCBI Taxonomy" id="109461"/>
    <lineage>
        <taxon>Eukaryota</taxon>
        <taxon>Metazoa</taxon>
        <taxon>Ecdysozoa</taxon>
        <taxon>Arthropoda</taxon>
        <taxon>Chelicerata</taxon>
        <taxon>Arachnida</taxon>
        <taxon>Acari</taxon>
        <taxon>Parasitiformes</taxon>
        <taxon>Mesostigmata</taxon>
        <taxon>Gamasina</taxon>
        <taxon>Dermanyssoidea</taxon>
        <taxon>Varroidae</taxon>
        <taxon>Varroa</taxon>
    </lineage>
</organism>
<dbReference type="AlphaFoldDB" id="A0A7M7M9E2"/>
<keyword evidence="3" id="KW-1185">Reference proteome</keyword>
<dbReference type="KEGG" id="vde:111249662"/>
<dbReference type="InParanoid" id="A0A7M7M9E2"/>
<dbReference type="GeneID" id="111249662"/>
<dbReference type="Proteomes" id="UP000594260">
    <property type="component" value="Unplaced"/>
</dbReference>
<dbReference type="EnsemblMetazoa" id="XM_022803820">
    <property type="protein sequence ID" value="XP_022659555"/>
    <property type="gene ID" value="LOC111249662"/>
</dbReference>
<dbReference type="RefSeq" id="XP_022659555.1">
    <property type="nucleotide sequence ID" value="XM_022803820.1"/>
</dbReference>
<protein>
    <submittedName>
        <fullName evidence="2">Uncharacterized protein</fullName>
    </submittedName>
</protein>
<evidence type="ECO:0000313" key="2">
    <source>
        <dbReference type="EnsemblMetazoa" id="XP_022659555"/>
    </source>
</evidence>
<keyword evidence="1" id="KW-0175">Coiled coil</keyword>
<sequence length="302" mass="35607">MWDYMGRHLEWNLQPILQRQRSIAQHRGLKDFESLLIKRVSSKQTVSFHSLYWMIFCTRALMESLERPASSHMVDDCEHFTEYHKIHRPWAKFKAAALAMKVVKDLQAENAGMEKLPAEVAVRLPQLQVLVDRCSLRSTKCSLRRFQLERYRMLTKSYFKKLTDSKNKEAGYERRIEELKIEAEFLGHEESDLLKDIARIEEERKEEEATENRNSIVITALPGTALEWSASLDVFPPRNYSSIRPCTIRSSARFTPRNRTRFIFMTMWVGLYWLLCEFTCSEYASLQFGLLAVFTYMAYNEM</sequence>
<name>A0A7M7M9E2_VARDE</name>
<dbReference type="OrthoDB" id="10405362at2759"/>
<proteinExistence type="predicted"/>
<reference evidence="2" key="1">
    <citation type="submission" date="2021-01" db="UniProtKB">
        <authorList>
            <consortium name="EnsemblMetazoa"/>
        </authorList>
    </citation>
    <scope>IDENTIFICATION</scope>
</reference>